<name>I0H0G2_ACTM4</name>
<feature type="transmembrane region" description="Helical" evidence="2">
    <location>
        <begin position="104"/>
        <end position="124"/>
    </location>
</feature>
<feature type="compositionally biased region" description="Low complexity" evidence="1">
    <location>
        <begin position="338"/>
        <end position="352"/>
    </location>
</feature>
<evidence type="ECO:0000256" key="2">
    <source>
        <dbReference type="SAM" id="Phobius"/>
    </source>
</evidence>
<evidence type="ECO:0000313" key="3">
    <source>
        <dbReference type="EMBL" id="BAL86499.1"/>
    </source>
</evidence>
<feature type="transmembrane region" description="Helical" evidence="2">
    <location>
        <begin position="185"/>
        <end position="212"/>
    </location>
</feature>
<dbReference type="PATRIC" id="fig|512565.3.peg.1283"/>
<feature type="compositionally biased region" description="Pro residues" evidence="1">
    <location>
        <begin position="353"/>
        <end position="365"/>
    </location>
</feature>
<accession>I0H0G2</accession>
<dbReference type="AlphaFoldDB" id="I0H0G2"/>
<protein>
    <submittedName>
        <fullName evidence="3">Uncharacterized protein</fullName>
    </submittedName>
</protein>
<feature type="transmembrane region" description="Helical" evidence="2">
    <location>
        <begin position="62"/>
        <end position="83"/>
    </location>
</feature>
<feature type="compositionally biased region" description="Low complexity" evidence="1">
    <location>
        <begin position="375"/>
        <end position="389"/>
    </location>
</feature>
<evidence type="ECO:0000256" key="1">
    <source>
        <dbReference type="SAM" id="MobiDB-lite"/>
    </source>
</evidence>
<dbReference type="EMBL" id="AP012319">
    <property type="protein sequence ID" value="BAL86499.1"/>
    <property type="molecule type" value="Genomic_DNA"/>
</dbReference>
<dbReference type="eggNOG" id="ENOG5031S1J">
    <property type="taxonomic scope" value="Bacteria"/>
</dbReference>
<feature type="transmembrane region" description="Helical" evidence="2">
    <location>
        <begin position="224"/>
        <end position="249"/>
    </location>
</feature>
<dbReference type="STRING" id="512565.AMIS_12790"/>
<keyword evidence="2" id="KW-0472">Membrane</keyword>
<keyword evidence="2" id="KW-1133">Transmembrane helix</keyword>
<dbReference type="RefSeq" id="WP_014441396.1">
    <property type="nucleotide sequence ID" value="NC_017093.1"/>
</dbReference>
<dbReference type="KEGG" id="ams:AMIS_12790"/>
<feature type="region of interest" description="Disordered" evidence="1">
    <location>
        <begin position="309"/>
        <end position="389"/>
    </location>
</feature>
<evidence type="ECO:0000313" key="4">
    <source>
        <dbReference type="Proteomes" id="UP000007882"/>
    </source>
</evidence>
<feature type="region of interest" description="Disordered" evidence="1">
    <location>
        <begin position="403"/>
        <end position="422"/>
    </location>
</feature>
<organism evidence="3 4">
    <name type="scientific">Actinoplanes missouriensis (strain ATCC 14538 / DSM 43046 / CBS 188.64 / JCM 3121 / NBRC 102363 / NCIMB 12654 / NRRL B-3342 / UNCC 431)</name>
    <dbReference type="NCBI Taxonomy" id="512565"/>
    <lineage>
        <taxon>Bacteria</taxon>
        <taxon>Bacillati</taxon>
        <taxon>Actinomycetota</taxon>
        <taxon>Actinomycetes</taxon>
        <taxon>Micromonosporales</taxon>
        <taxon>Micromonosporaceae</taxon>
        <taxon>Actinoplanes</taxon>
    </lineage>
</organism>
<keyword evidence="4" id="KW-1185">Reference proteome</keyword>
<reference evidence="3 4" key="1">
    <citation type="submission" date="2012-02" db="EMBL/GenBank/DDBJ databases">
        <title>Complete genome sequence of Actinoplanes missouriensis 431 (= NBRC 102363).</title>
        <authorList>
            <person name="Ohnishi Y."/>
            <person name="Ishikawa J."/>
            <person name="Sekine M."/>
            <person name="Hosoyama A."/>
            <person name="Harada T."/>
            <person name="Narita H."/>
            <person name="Hata T."/>
            <person name="Konno Y."/>
            <person name="Tutikane K."/>
            <person name="Fujita N."/>
            <person name="Horinouchi S."/>
            <person name="Hayakawa M."/>
        </authorList>
    </citation>
    <scope>NUCLEOTIDE SEQUENCE [LARGE SCALE GENOMIC DNA]</scope>
    <source>
        <strain evidence="4">ATCC 14538 / DSM 43046 / CBS 188.64 / JCM 3121 / NBRC 102363 / NCIMB 12654 / NRRL B-3342 / UNCC 431</strain>
    </source>
</reference>
<dbReference type="Proteomes" id="UP000007882">
    <property type="component" value="Chromosome"/>
</dbReference>
<gene>
    <name evidence="3" type="ordered locus">AMIS_12790</name>
</gene>
<keyword evidence="2" id="KW-0812">Transmembrane</keyword>
<dbReference type="HOGENOM" id="CLU_649936_0_0_11"/>
<proteinExistence type="predicted"/>
<feature type="compositionally biased region" description="Gly residues" evidence="1">
    <location>
        <begin position="314"/>
        <end position="328"/>
    </location>
</feature>
<feature type="compositionally biased region" description="Low complexity" evidence="1">
    <location>
        <begin position="410"/>
        <end position="422"/>
    </location>
</feature>
<feature type="transmembrane region" description="Helical" evidence="2">
    <location>
        <begin position="261"/>
        <end position="279"/>
    </location>
</feature>
<sequence>MADCAFYDVKCHAGDWLADLGVGIFGQLEAWVTEGAIAGLKFAVLAWVRVPTPTVSEDSGPVAYLLAYTYPIAFVLATLSLLIMAARLAWSQRGEDLVEIGRSLVTFIAITTLGVAVVSALTVAGDGYSRWVLESSLGMGEDPSDTAIAERTALLLNITSGTSVGEGIKGLTIVLAFGWLSATSLILIFLTWVRGVLLVLLAGAAPVAAAAGMTKTGRETLGKYAAWTLAWITFKPATSTAMATGFWMFGTGDALDMLGGIALIGMTIFMLPFLLRLFVPAAAAFAGSGGSGPLPGTGADGAVRVGKWLAGRSSGDGGGGGGGGGGDGRSNMTVRDVSQGPSGSSTPSSAPANPQPSAPANPQPSAPATGGGAAGASKGAAGAGAAAGAAGVALAVADEVVKTGKRAAHETAAAATGEGSRS</sequence>